<protein>
    <submittedName>
        <fullName evidence="1">Uncharacterized protein</fullName>
    </submittedName>
</protein>
<dbReference type="EMBL" id="LAZR01000113">
    <property type="protein sequence ID" value="KKN90001.1"/>
    <property type="molecule type" value="Genomic_DNA"/>
</dbReference>
<sequence>MNDPIYDSMKRRNLPFNTPSKDILRKDDGTPIFRTTSAKAYYIAGVEDAAKVAVNKQNRVFSASWNNAAKDIAAAIMELIP</sequence>
<name>A0A0F9WUH8_9ZZZZ</name>
<organism evidence="1">
    <name type="scientific">marine sediment metagenome</name>
    <dbReference type="NCBI Taxonomy" id="412755"/>
    <lineage>
        <taxon>unclassified sequences</taxon>
        <taxon>metagenomes</taxon>
        <taxon>ecological metagenomes</taxon>
    </lineage>
</organism>
<proteinExistence type="predicted"/>
<reference evidence="1" key="1">
    <citation type="journal article" date="2015" name="Nature">
        <title>Complex archaea that bridge the gap between prokaryotes and eukaryotes.</title>
        <authorList>
            <person name="Spang A."/>
            <person name="Saw J.H."/>
            <person name="Jorgensen S.L."/>
            <person name="Zaremba-Niedzwiedzka K."/>
            <person name="Martijn J."/>
            <person name="Lind A.E."/>
            <person name="van Eijk R."/>
            <person name="Schleper C."/>
            <person name="Guy L."/>
            <person name="Ettema T.J."/>
        </authorList>
    </citation>
    <scope>NUCLEOTIDE SEQUENCE</scope>
</reference>
<accession>A0A0F9WUH8</accession>
<comment type="caution">
    <text evidence="1">The sequence shown here is derived from an EMBL/GenBank/DDBJ whole genome shotgun (WGS) entry which is preliminary data.</text>
</comment>
<gene>
    <name evidence="1" type="ORF">LCGC14_0231130</name>
</gene>
<evidence type="ECO:0000313" key="1">
    <source>
        <dbReference type="EMBL" id="KKN90001.1"/>
    </source>
</evidence>
<dbReference type="AlphaFoldDB" id="A0A0F9WUH8"/>